<evidence type="ECO:0000256" key="12">
    <source>
        <dbReference type="ARBA" id="ARBA00058545"/>
    </source>
</evidence>
<feature type="compositionally biased region" description="Acidic residues" evidence="16">
    <location>
        <begin position="332"/>
        <end position="342"/>
    </location>
</feature>
<dbReference type="GO" id="GO:0030670">
    <property type="term" value="C:phagocytic vesicle membrane"/>
    <property type="evidence" value="ECO:0007669"/>
    <property type="project" value="UniProtKB-SubCell"/>
</dbReference>
<protein>
    <recommendedName>
        <fullName evidence="14">Rab-interacting lysosomal protein</fullName>
    </recommendedName>
</protein>
<evidence type="ECO:0000256" key="6">
    <source>
        <dbReference type="ARBA" id="ARBA00022753"/>
    </source>
</evidence>
<dbReference type="Proteomes" id="UP000694411">
    <property type="component" value="Chromosome 16"/>
</dbReference>
<evidence type="ECO:0000256" key="13">
    <source>
        <dbReference type="ARBA" id="ARBA00063602"/>
    </source>
</evidence>
<dbReference type="PROSITE" id="PS51777">
    <property type="entry name" value="RH2"/>
    <property type="match status" value="1"/>
</dbReference>
<evidence type="ECO:0000256" key="9">
    <source>
        <dbReference type="ARBA" id="ARBA00023136"/>
    </source>
</evidence>
<dbReference type="PROSITE" id="PS51776">
    <property type="entry name" value="RH1"/>
    <property type="match status" value="1"/>
</dbReference>
<evidence type="ECO:0000256" key="10">
    <source>
        <dbReference type="ARBA" id="ARBA00023228"/>
    </source>
</evidence>
<evidence type="ECO:0000256" key="4">
    <source>
        <dbReference type="ARBA" id="ARBA00022448"/>
    </source>
</evidence>
<comment type="function">
    <text evidence="12">Rab effector playing a role in late endocytic transport to degradative compartments. Involved in the regulation of lysosomal morphology and distribution. Induces recruitment of dynein-dynactin motor complexes to Rab7A-containing late endosome and lysosome compartments. Promotes centripetal migration of phagosomes and the fusion of phagosomes with the late endosomes and lysosomes.</text>
</comment>
<dbReference type="Ensembl" id="ENSTGET00000021758.1">
    <property type="protein sequence ID" value="ENSTGEP00000018250.1"/>
    <property type="gene ID" value="ENSTGEG00000014739.1"/>
</dbReference>
<keyword evidence="6" id="KW-0967">Endosome</keyword>
<reference evidence="19" key="1">
    <citation type="submission" date="2018-05" db="EMBL/GenBank/DDBJ databases">
        <title>Whole genome of Theropithecus gelada.</title>
        <authorList>
            <person name="Chiou K.L."/>
            <person name="Snyder-Mackler N."/>
        </authorList>
    </citation>
    <scope>NUCLEOTIDE SEQUENCE [LARGE SCALE GENOMIC DNA]</scope>
</reference>
<sequence>MEPRRAVAPGWGSRETAELVYHLAGALGTELQELARRFGPEAAAGLVPLVVRALELLEQAAVGPAPDSLQVSAQQAEQELRRLREENERLRRELRAGPQGEPSSGQGRAGGDRLGSSSPSRGPLIAAKNAPSSEERALLRQLKEVTDRQRDELRAHNRDLRQRGQETEALQEQLQRLLLVNAELRHKLAAVQIQLRAAQDRERERQQLGEAATPPAKERAWGQAGAPGHQHVQEPEWMTAGAGASEDPAEAAQQLGRPSEAGQCFSREEFEQILQERNELKAKVFLLKEELAYFQRELLTDHRVPGLLLEAMKVAVRKQRKKIKAKMLGTPEEAESSDDEDGSWLLHSDDKGDHPPPPESKIQSFFGLWYRGKAESPEDETDSPAPSKLGGEEEAQPQSPAPDPPCSALHEHLCLGASAAPEA</sequence>
<dbReference type="InterPro" id="IPR034743">
    <property type="entry name" value="RH1"/>
</dbReference>
<dbReference type="GO" id="GO:0031267">
    <property type="term" value="F:small GTPase binding"/>
    <property type="evidence" value="ECO:0007669"/>
    <property type="project" value="TreeGrafter"/>
</dbReference>
<feature type="region of interest" description="Disordered" evidence="16">
    <location>
        <begin position="324"/>
        <end position="423"/>
    </location>
</feature>
<feature type="domain" description="RH1" evidence="17">
    <location>
        <begin position="3"/>
        <end position="93"/>
    </location>
</feature>
<evidence type="ECO:0000256" key="2">
    <source>
        <dbReference type="ARBA" id="ARBA00004580"/>
    </source>
</evidence>
<evidence type="ECO:0000259" key="17">
    <source>
        <dbReference type="PROSITE" id="PS51776"/>
    </source>
</evidence>
<dbReference type="GO" id="GO:0005765">
    <property type="term" value="C:lysosomal membrane"/>
    <property type="evidence" value="ECO:0007669"/>
    <property type="project" value="UniProtKB-SubCell"/>
</dbReference>
<reference evidence="19" key="2">
    <citation type="submission" date="2025-08" db="UniProtKB">
        <authorList>
            <consortium name="Ensembl"/>
        </authorList>
    </citation>
    <scope>IDENTIFICATION</scope>
</reference>
<dbReference type="GO" id="GO:0036064">
    <property type="term" value="C:ciliary basal body"/>
    <property type="evidence" value="ECO:0007669"/>
    <property type="project" value="TreeGrafter"/>
</dbReference>
<keyword evidence="7" id="KW-0653">Protein transport</keyword>
<evidence type="ECO:0000313" key="20">
    <source>
        <dbReference type="Proteomes" id="UP000694411"/>
    </source>
</evidence>
<keyword evidence="8 15" id="KW-0175">Coiled coil</keyword>
<keyword evidence="11" id="KW-0968">Cytoplasmic vesicle</keyword>
<feature type="region of interest" description="Disordered" evidence="16">
    <location>
        <begin position="91"/>
        <end position="136"/>
    </location>
</feature>
<evidence type="ECO:0000256" key="5">
    <source>
        <dbReference type="ARBA" id="ARBA00022553"/>
    </source>
</evidence>
<dbReference type="GO" id="GO:0015031">
    <property type="term" value="P:protein transport"/>
    <property type="evidence" value="ECO:0007669"/>
    <property type="project" value="UniProtKB-KW"/>
</dbReference>
<dbReference type="SUPFAM" id="SSF161256">
    <property type="entry name" value="RILP dimerisation region"/>
    <property type="match status" value="1"/>
</dbReference>
<dbReference type="GO" id="GO:0051959">
    <property type="term" value="F:dynein light intermediate chain binding"/>
    <property type="evidence" value="ECO:0007669"/>
    <property type="project" value="TreeGrafter"/>
</dbReference>
<dbReference type="InterPro" id="IPR034744">
    <property type="entry name" value="RH2"/>
</dbReference>
<feature type="region of interest" description="Disordered" evidence="16">
    <location>
        <begin position="202"/>
        <end position="231"/>
    </location>
</feature>
<dbReference type="GO" id="GO:0045022">
    <property type="term" value="P:early endosome to late endosome transport"/>
    <property type="evidence" value="ECO:0007669"/>
    <property type="project" value="TreeGrafter"/>
</dbReference>
<dbReference type="CDD" id="cd14445">
    <property type="entry name" value="RILP-like"/>
    <property type="match status" value="1"/>
</dbReference>
<dbReference type="PANTHER" id="PTHR21502">
    <property type="entry name" value="ZINC FINGER PROTEIN DZIP1"/>
    <property type="match status" value="1"/>
</dbReference>
<dbReference type="GO" id="GO:0046983">
    <property type="term" value="F:protein dimerization activity"/>
    <property type="evidence" value="ECO:0007669"/>
    <property type="project" value="InterPro"/>
</dbReference>
<evidence type="ECO:0000256" key="8">
    <source>
        <dbReference type="ARBA" id="ARBA00023054"/>
    </source>
</evidence>
<evidence type="ECO:0000256" key="14">
    <source>
        <dbReference type="ARBA" id="ARBA00073592"/>
    </source>
</evidence>
<dbReference type="Gene3D" id="1.20.58.1770">
    <property type="match status" value="1"/>
</dbReference>
<proteinExistence type="predicted"/>
<dbReference type="InterPro" id="IPR051241">
    <property type="entry name" value="DZIP_RILPL"/>
</dbReference>
<dbReference type="GO" id="GO:0060271">
    <property type="term" value="P:cilium assembly"/>
    <property type="evidence" value="ECO:0007669"/>
    <property type="project" value="TreeGrafter"/>
</dbReference>
<keyword evidence="10" id="KW-0458">Lysosome</keyword>
<evidence type="ECO:0000259" key="18">
    <source>
        <dbReference type="PROSITE" id="PS51777"/>
    </source>
</evidence>
<dbReference type="GO" id="GO:0031902">
    <property type="term" value="C:late endosome membrane"/>
    <property type="evidence" value="ECO:0007669"/>
    <property type="project" value="UniProtKB-SubCell"/>
</dbReference>
<dbReference type="Pfam" id="PF11461">
    <property type="entry name" value="RILP"/>
    <property type="match status" value="1"/>
</dbReference>
<evidence type="ECO:0000256" key="15">
    <source>
        <dbReference type="SAM" id="Coils"/>
    </source>
</evidence>
<evidence type="ECO:0000256" key="3">
    <source>
        <dbReference type="ARBA" id="ARBA00004656"/>
    </source>
</evidence>
<keyword evidence="4" id="KW-0813">Transport</keyword>
<gene>
    <name evidence="19" type="primary">RILP</name>
</gene>
<name>A0A8D2K2A0_THEGE</name>
<keyword evidence="5" id="KW-0597">Phosphoprotein</keyword>
<evidence type="ECO:0000313" key="19">
    <source>
        <dbReference type="Ensembl" id="ENSTGEP00000018250.1"/>
    </source>
</evidence>
<organism evidence="19 20">
    <name type="scientific">Theropithecus gelada</name>
    <name type="common">Gelada baboon</name>
    <dbReference type="NCBI Taxonomy" id="9565"/>
    <lineage>
        <taxon>Eukaryota</taxon>
        <taxon>Metazoa</taxon>
        <taxon>Chordata</taxon>
        <taxon>Craniata</taxon>
        <taxon>Vertebrata</taxon>
        <taxon>Euteleostomi</taxon>
        <taxon>Mammalia</taxon>
        <taxon>Eutheria</taxon>
        <taxon>Euarchontoglires</taxon>
        <taxon>Primates</taxon>
        <taxon>Haplorrhini</taxon>
        <taxon>Catarrhini</taxon>
        <taxon>Cercopithecidae</taxon>
        <taxon>Cercopithecinae</taxon>
        <taxon>Theropithecus</taxon>
    </lineage>
</organism>
<evidence type="ECO:0000256" key="1">
    <source>
        <dbReference type="ARBA" id="ARBA00004414"/>
    </source>
</evidence>
<evidence type="ECO:0000256" key="16">
    <source>
        <dbReference type="SAM" id="MobiDB-lite"/>
    </source>
</evidence>
<feature type="domain" description="RH2" evidence="18">
    <location>
        <begin position="262"/>
        <end position="338"/>
    </location>
</feature>
<dbReference type="FunFam" id="1.20.58.1770:FF:000004">
    <property type="entry name" value="Rab interacting lysosomal protein"/>
    <property type="match status" value="1"/>
</dbReference>
<dbReference type="Pfam" id="PF09744">
    <property type="entry name" value="RH1"/>
    <property type="match status" value="1"/>
</dbReference>
<dbReference type="AlphaFoldDB" id="A0A8D2K2A0"/>
<dbReference type="PANTHER" id="PTHR21502:SF7">
    <property type="entry name" value="RAB-INTERACTING LYSOSOMAL PROTEIN"/>
    <property type="match status" value="1"/>
</dbReference>
<accession>A0A8D2K2A0</accession>
<dbReference type="InterPro" id="IPR021563">
    <property type="entry name" value="RILP_dimer"/>
</dbReference>
<reference evidence="19" key="3">
    <citation type="submission" date="2025-09" db="UniProtKB">
        <authorList>
            <consortium name="Ensembl"/>
        </authorList>
    </citation>
    <scope>IDENTIFICATION</scope>
</reference>
<evidence type="ECO:0000256" key="7">
    <source>
        <dbReference type="ARBA" id="ARBA00022927"/>
    </source>
</evidence>
<feature type="coiled-coil region" evidence="15">
    <location>
        <begin position="139"/>
        <end position="201"/>
    </location>
</feature>
<feature type="compositionally biased region" description="Basic and acidic residues" evidence="16">
    <location>
        <begin position="347"/>
        <end position="356"/>
    </location>
</feature>
<dbReference type="Gene3D" id="6.10.230.10">
    <property type="match status" value="1"/>
</dbReference>
<keyword evidence="20" id="KW-1185">Reference proteome</keyword>
<comment type="subcellular location">
    <subcellularLocation>
        <location evidence="2">Cytoplasmic vesicle</location>
        <location evidence="2">Phagosome membrane</location>
    </subcellularLocation>
    <subcellularLocation>
        <location evidence="1">Late endosome membrane</location>
    </subcellularLocation>
    <subcellularLocation>
        <location evidence="3">Lysosome membrane</location>
    </subcellularLocation>
</comment>
<evidence type="ECO:0000256" key="11">
    <source>
        <dbReference type="ARBA" id="ARBA00023329"/>
    </source>
</evidence>
<comment type="subunit">
    <text evidence="13">Homodimer. Interacts with RAB7A. Interacts with RAB34. Identified in a complex with MREG and DCTN1; interacts directly with MREG. Interacts with CLN3. Interacts with FLCN; the interaction is direct and promotes association between RILP and RAB34.</text>
</comment>
<keyword evidence="9" id="KW-0472">Membrane</keyword>